<evidence type="ECO:0000259" key="3">
    <source>
        <dbReference type="SMART" id="SM00322"/>
    </source>
</evidence>
<dbReference type="SMART" id="SM00322">
    <property type="entry name" value="KH"/>
    <property type="match status" value="1"/>
</dbReference>
<keyword evidence="5" id="KW-1185">Reference proteome</keyword>
<dbReference type="InterPro" id="IPR036612">
    <property type="entry name" value="KH_dom_type_1_sf"/>
</dbReference>
<dbReference type="CDD" id="cd22386">
    <property type="entry name" value="KH-I_KHDC4_rpt2"/>
    <property type="match status" value="1"/>
</dbReference>
<protein>
    <submittedName>
        <fullName evidence="4">KH domain protein</fullName>
    </submittedName>
</protein>
<dbReference type="InterPro" id="IPR004087">
    <property type="entry name" value="KH_dom"/>
</dbReference>
<feature type="domain" description="K Homology" evidence="3">
    <location>
        <begin position="234"/>
        <end position="321"/>
    </location>
</feature>
<dbReference type="InterPro" id="IPR047889">
    <property type="entry name" value="KHDC4_KH-I_second"/>
</dbReference>
<evidence type="ECO:0000256" key="1">
    <source>
        <dbReference type="PROSITE-ProRule" id="PRU00117"/>
    </source>
</evidence>
<feature type="region of interest" description="Disordered" evidence="2">
    <location>
        <begin position="89"/>
        <end position="115"/>
    </location>
</feature>
<feature type="compositionally biased region" description="Basic and acidic residues" evidence="2">
    <location>
        <begin position="1"/>
        <end position="30"/>
    </location>
</feature>
<feature type="region of interest" description="Disordered" evidence="2">
    <location>
        <begin position="367"/>
        <end position="398"/>
    </location>
</feature>
<dbReference type="FunFam" id="3.30.1370.10:FF:000051">
    <property type="entry name" value="Putative kh domain-containing protein"/>
    <property type="match status" value="1"/>
</dbReference>
<dbReference type="FunFam" id="3.30.1370.10:FF:000037">
    <property type="entry name" value="KH domain protein"/>
    <property type="match status" value="1"/>
</dbReference>
<evidence type="ECO:0000313" key="5">
    <source>
        <dbReference type="Proteomes" id="UP000596276"/>
    </source>
</evidence>
<dbReference type="SUPFAM" id="SSF54791">
    <property type="entry name" value="Eukaryotic type KH-domain (KH-domain type I)"/>
    <property type="match status" value="2"/>
</dbReference>
<feature type="compositionally biased region" description="Low complexity" evidence="2">
    <location>
        <begin position="61"/>
        <end position="76"/>
    </location>
</feature>
<feature type="compositionally biased region" description="Low complexity" evidence="2">
    <location>
        <begin position="381"/>
        <end position="394"/>
    </location>
</feature>
<feature type="region of interest" description="Disordered" evidence="2">
    <location>
        <begin position="1"/>
        <end position="76"/>
    </location>
</feature>
<dbReference type="InterPro" id="IPR056149">
    <property type="entry name" value="PRP5/DDX46/KHDC4_KH"/>
</dbReference>
<proteinExistence type="predicted"/>
<feature type="compositionally biased region" description="Low complexity" evidence="2">
    <location>
        <begin position="439"/>
        <end position="453"/>
    </location>
</feature>
<dbReference type="CDD" id="cd22385">
    <property type="entry name" value="KH-I_KHDC4_rpt1"/>
    <property type="match status" value="1"/>
</dbReference>
<dbReference type="PANTHER" id="PTHR15744:SF0">
    <property type="entry name" value="KH HOMOLOGY DOMAIN-CONTAINING PROTEIN 4"/>
    <property type="match status" value="1"/>
</dbReference>
<dbReference type="GO" id="GO:0005634">
    <property type="term" value="C:nucleus"/>
    <property type="evidence" value="ECO:0007669"/>
    <property type="project" value="InterPro"/>
</dbReference>
<dbReference type="VEuPathDB" id="FungiDB:AFLA_007205"/>
<accession>A0A7U2QVF0</accession>
<feature type="region of interest" description="Disordered" evidence="2">
    <location>
        <begin position="439"/>
        <end position="484"/>
    </location>
</feature>
<dbReference type="Pfam" id="PF22675">
    <property type="entry name" value="KH-I_KHDC4-BBP"/>
    <property type="match status" value="1"/>
</dbReference>
<dbReference type="InterPro" id="IPR047890">
    <property type="entry name" value="KHDC4_KH-I_first"/>
</dbReference>
<dbReference type="GO" id="GO:0003723">
    <property type="term" value="F:RNA binding"/>
    <property type="evidence" value="ECO:0007669"/>
    <property type="project" value="UniProtKB-UniRule"/>
</dbReference>
<dbReference type="PANTHER" id="PTHR15744">
    <property type="entry name" value="BLOM7"/>
    <property type="match status" value="1"/>
</dbReference>
<dbReference type="PROSITE" id="PS50084">
    <property type="entry name" value="KH_TYPE_1"/>
    <property type="match status" value="1"/>
</dbReference>
<feature type="compositionally biased region" description="Basic and acidic residues" evidence="2">
    <location>
        <begin position="39"/>
        <end position="52"/>
    </location>
</feature>
<name>A0A7U2QVF0_ASPFN</name>
<dbReference type="Gene3D" id="3.30.1370.10">
    <property type="entry name" value="K Homology domain, type 1"/>
    <property type="match status" value="2"/>
</dbReference>
<evidence type="ECO:0000256" key="2">
    <source>
        <dbReference type="SAM" id="MobiDB-lite"/>
    </source>
</evidence>
<sequence>MADDERRVKRSRFDQTEPEPRRASRFDRRSRSPSSRQSEATRTRSPLSREPRSPSADPAKKSGGADPAAAAAAAAAKINAQLQAKKGIQHVDVPPIRSATSPAPAAASPSAGDASTKLNTDIYVADGDYIKDIEINDLRNRYTLTKGSTQKMIKEETGADVTTRGNYYPDKSMATAANPPLYLHVTSTNKEGLEKAVDLINELMKKELPNLVDERRFRRREPEQVERDEYGRRKWPEERIPVDLEPIPGFNLRAQVVGQGGAYVKHIQQRTRCKVQIKGRGSGFMEPSTGRESEEPMFLHVAGPDPNDVKSAKELCEDLLANVREQYQRFKENPPQHNYGGYGQRGDRYQGGGYGGGYGGGNGGGSGSGSGGYGNHSHQNSPSTSGSPAAQGATGSSGGQNLADYSAQYAQYYGSDPYAAYGGYQNYVAYYQYYQQYAQQQQQQSQPQSQSQSPAPPPPTSEAPPPPPPGSGSPPPPPPGGSYSAVRTLSQYYERKTLLTRHDIGSTATGPVNLSSARYLRWRQPQKQEESKYPNLLPSPINSLIGQVKIYSLFPCLTSDEVGFGQYCVRARKDWNSSLSSIFFSQR</sequence>
<evidence type="ECO:0000313" key="4">
    <source>
        <dbReference type="EMBL" id="QRD85979.1"/>
    </source>
</evidence>
<feature type="compositionally biased region" description="Pro residues" evidence="2">
    <location>
        <begin position="454"/>
        <end position="480"/>
    </location>
</feature>
<reference evidence="5" key="1">
    <citation type="journal article" date="2021" name="G3 (Bethesda)">
        <title>Chromosome assembled and annotated genome sequence of Aspergillus flavus NRRL 3357.</title>
        <authorList>
            <person name="Skerker J.M."/>
            <person name="Pianalto K.M."/>
            <person name="Mondo S.J."/>
            <person name="Yang K."/>
            <person name="Arkin A.P."/>
            <person name="Keller N.P."/>
            <person name="Grigoriev I.V."/>
            <person name="Louise Glass N.L."/>
        </authorList>
    </citation>
    <scope>NUCLEOTIDE SEQUENCE [LARGE SCALE GENOMIC DNA]</scope>
    <source>
        <strain evidence="5">ATCC 200026 / FGSC A1120 / IAM 13836 / NRRL 3357 / JCM 12722 / SRRC 167</strain>
    </source>
</reference>
<dbReference type="OMA" id="NVREQYQ"/>
<organism evidence="4 5">
    <name type="scientific">Aspergillus flavus (strain ATCC 200026 / FGSC A1120 / IAM 13836 / NRRL 3357 / JCM 12722 / SRRC 167)</name>
    <dbReference type="NCBI Taxonomy" id="332952"/>
    <lineage>
        <taxon>Eukaryota</taxon>
        <taxon>Fungi</taxon>
        <taxon>Dikarya</taxon>
        <taxon>Ascomycota</taxon>
        <taxon>Pezizomycotina</taxon>
        <taxon>Eurotiomycetes</taxon>
        <taxon>Eurotiomycetidae</taxon>
        <taxon>Eurotiales</taxon>
        <taxon>Aspergillaceae</taxon>
        <taxon>Aspergillus</taxon>
        <taxon>Aspergillus subgen. Circumdati</taxon>
    </lineage>
</organism>
<keyword evidence="1" id="KW-0694">RNA-binding</keyword>
<dbReference type="InterPro" id="IPR055256">
    <property type="entry name" value="KH_1_KHDC4/BBP-like"/>
</dbReference>
<dbReference type="InterPro" id="IPR031121">
    <property type="entry name" value="RIK/BLOM7"/>
</dbReference>
<dbReference type="Pfam" id="PF23469">
    <property type="entry name" value="KH_12"/>
    <property type="match status" value="1"/>
</dbReference>
<dbReference type="EMBL" id="CP044620">
    <property type="protein sequence ID" value="QRD85979.1"/>
    <property type="molecule type" value="Genomic_DNA"/>
</dbReference>
<gene>
    <name evidence="4" type="ORF">F9C07_2281999</name>
</gene>
<dbReference type="AlphaFoldDB" id="A0A7U2QVF0"/>
<dbReference type="Proteomes" id="UP000596276">
    <property type="component" value="Chromosome 3"/>
</dbReference>
<dbReference type="VEuPathDB" id="FungiDB:F9C07_2281999"/>
<feature type="compositionally biased region" description="Low complexity" evidence="2">
    <location>
        <begin position="94"/>
        <end position="115"/>
    </location>
</feature>